<name>A0A0G0I547_9BACT</name>
<accession>A0A0G0I547</accession>
<dbReference type="AlphaFoldDB" id="A0A0G0I547"/>
<feature type="transmembrane region" description="Helical" evidence="1">
    <location>
        <begin position="20"/>
        <end position="41"/>
    </location>
</feature>
<reference evidence="2 3" key="1">
    <citation type="journal article" date="2015" name="Nature">
        <title>rRNA introns, odd ribosomes, and small enigmatic genomes across a large radiation of phyla.</title>
        <authorList>
            <person name="Brown C.T."/>
            <person name="Hug L.A."/>
            <person name="Thomas B.C."/>
            <person name="Sharon I."/>
            <person name="Castelle C.J."/>
            <person name="Singh A."/>
            <person name="Wilkins M.J."/>
            <person name="Williams K.H."/>
            <person name="Banfield J.F."/>
        </authorList>
    </citation>
    <scope>NUCLEOTIDE SEQUENCE [LARGE SCALE GENOMIC DNA]</scope>
</reference>
<protein>
    <recommendedName>
        <fullName evidence="4">PsbP C-terminal domain-containing protein</fullName>
    </recommendedName>
</protein>
<organism evidence="2 3">
    <name type="scientific">candidate division WS6 bacterium GW2011_GWC2_36_7</name>
    <dbReference type="NCBI Taxonomy" id="1619091"/>
    <lineage>
        <taxon>Bacteria</taxon>
        <taxon>Candidatus Dojkabacteria</taxon>
    </lineage>
</organism>
<evidence type="ECO:0008006" key="4">
    <source>
        <dbReference type="Google" id="ProtNLM"/>
    </source>
</evidence>
<sequence>MPKGKVSKKQKALRTKNRLILTISLSALALILVGVFTYQWILNKKDMDIYANTPWKKTSSETPLDPDIFTYTKPSGWTNGPSVPNLAEIQSPDYQAGPSTGEVTRGLEILIGGGAKGKNQTLEAERLLLSKDSHYSDIQNTMIDGLPALKYHNDWENPTVHSLEYYVIKGDDFILIIVRSKNLNIERSYQTEIDSIINSIQFK</sequence>
<keyword evidence="1" id="KW-1133">Transmembrane helix</keyword>
<evidence type="ECO:0000256" key="1">
    <source>
        <dbReference type="SAM" id="Phobius"/>
    </source>
</evidence>
<keyword evidence="1" id="KW-0472">Membrane</keyword>
<evidence type="ECO:0000313" key="2">
    <source>
        <dbReference type="EMBL" id="KKQ11211.1"/>
    </source>
</evidence>
<gene>
    <name evidence="2" type="ORF">US24_C0037G0005</name>
</gene>
<proteinExistence type="predicted"/>
<keyword evidence="1" id="KW-0812">Transmembrane</keyword>
<dbReference type="EMBL" id="LBSF01000037">
    <property type="protein sequence ID" value="KKQ11211.1"/>
    <property type="molecule type" value="Genomic_DNA"/>
</dbReference>
<comment type="caution">
    <text evidence="2">The sequence shown here is derived from an EMBL/GenBank/DDBJ whole genome shotgun (WGS) entry which is preliminary data.</text>
</comment>
<dbReference type="Proteomes" id="UP000034075">
    <property type="component" value="Unassembled WGS sequence"/>
</dbReference>
<evidence type="ECO:0000313" key="3">
    <source>
        <dbReference type="Proteomes" id="UP000034075"/>
    </source>
</evidence>